<dbReference type="Proteomes" id="UP001175227">
    <property type="component" value="Unassembled WGS sequence"/>
</dbReference>
<keyword evidence="1" id="KW-0732">Signal</keyword>
<comment type="caution">
    <text evidence="2">The sequence shown here is derived from an EMBL/GenBank/DDBJ whole genome shotgun (WGS) entry which is preliminary data.</text>
</comment>
<sequence>MQTWQWLWVLLLACRPLLLLQLVAIPKESTSSQGQWEVINSKITEQDQHDIIILEEALLCKSRSNDEKVVIVWNMYIKAIKMGKGAMWEKGVWGEIVSFGSKSLGAWVVLILMKVQEIDDMEWTITRCRSSGSSSSTHSCIIGIYQLLMEQDVQLVMLTFDTMRVPYAKGTECLWGHTTLYSKNKYVQIPGIDITRAGLIRASMPCSNLPNNQCRSNSLY</sequence>
<keyword evidence="3" id="KW-1185">Reference proteome</keyword>
<protein>
    <submittedName>
        <fullName evidence="2">Uncharacterized protein</fullName>
    </submittedName>
</protein>
<feature type="chain" id="PRO_5041301141" evidence="1">
    <location>
        <begin position="20"/>
        <end position="220"/>
    </location>
</feature>
<gene>
    <name evidence="2" type="ORF">IW261DRAFT_1426958</name>
</gene>
<evidence type="ECO:0000256" key="1">
    <source>
        <dbReference type="SAM" id="SignalP"/>
    </source>
</evidence>
<dbReference type="EMBL" id="JAUEPR010000086">
    <property type="protein sequence ID" value="KAK0466481.1"/>
    <property type="molecule type" value="Genomic_DNA"/>
</dbReference>
<name>A0AA39T5U3_9AGAR</name>
<feature type="signal peptide" evidence="1">
    <location>
        <begin position="1"/>
        <end position="19"/>
    </location>
</feature>
<proteinExistence type="predicted"/>
<dbReference type="AlphaFoldDB" id="A0AA39T5U3"/>
<evidence type="ECO:0000313" key="2">
    <source>
        <dbReference type="EMBL" id="KAK0466481.1"/>
    </source>
</evidence>
<accession>A0AA39T5U3</accession>
<reference evidence="2" key="1">
    <citation type="submission" date="2023-06" db="EMBL/GenBank/DDBJ databases">
        <authorList>
            <consortium name="Lawrence Berkeley National Laboratory"/>
            <person name="Ahrendt S."/>
            <person name="Sahu N."/>
            <person name="Indic B."/>
            <person name="Wong-Bajracharya J."/>
            <person name="Merenyi Z."/>
            <person name="Ke H.-M."/>
            <person name="Monk M."/>
            <person name="Kocsube S."/>
            <person name="Drula E."/>
            <person name="Lipzen A."/>
            <person name="Balint B."/>
            <person name="Henrissat B."/>
            <person name="Andreopoulos B."/>
            <person name="Martin F.M."/>
            <person name="Harder C.B."/>
            <person name="Rigling D."/>
            <person name="Ford K.L."/>
            <person name="Foster G.D."/>
            <person name="Pangilinan J."/>
            <person name="Papanicolaou A."/>
            <person name="Barry K."/>
            <person name="LaButti K."/>
            <person name="Viragh M."/>
            <person name="Koriabine M."/>
            <person name="Yan M."/>
            <person name="Riley R."/>
            <person name="Champramary S."/>
            <person name="Plett K.L."/>
            <person name="Tsai I.J."/>
            <person name="Slot J."/>
            <person name="Sipos G."/>
            <person name="Plett J."/>
            <person name="Nagy L.G."/>
            <person name="Grigoriev I.V."/>
        </authorList>
    </citation>
    <scope>NUCLEOTIDE SEQUENCE</scope>
    <source>
        <strain evidence="2">ICMP 16352</strain>
    </source>
</reference>
<evidence type="ECO:0000313" key="3">
    <source>
        <dbReference type="Proteomes" id="UP001175227"/>
    </source>
</evidence>
<organism evidence="2 3">
    <name type="scientific">Armillaria novae-zelandiae</name>
    <dbReference type="NCBI Taxonomy" id="153914"/>
    <lineage>
        <taxon>Eukaryota</taxon>
        <taxon>Fungi</taxon>
        <taxon>Dikarya</taxon>
        <taxon>Basidiomycota</taxon>
        <taxon>Agaricomycotina</taxon>
        <taxon>Agaricomycetes</taxon>
        <taxon>Agaricomycetidae</taxon>
        <taxon>Agaricales</taxon>
        <taxon>Marasmiineae</taxon>
        <taxon>Physalacriaceae</taxon>
        <taxon>Armillaria</taxon>
    </lineage>
</organism>